<keyword evidence="1" id="KW-0997">Cell inner membrane</keyword>
<evidence type="ECO:0000259" key="3">
    <source>
        <dbReference type="Pfam" id="PF04608"/>
    </source>
</evidence>
<gene>
    <name evidence="4" type="ORF">EV699_105113</name>
</gene>
<dbReference type="PANTHER" id="PTHR36305">
    <property type="entry name" value="PHOSPHATIDYLGLYCEROPHOSPHATASE A"/>
    <property type="match status" value="1"/>
</dbReference>
<keyword evidence="1" id="KW-0442">Lipid degradation</keyword>
<keyword evidence="1" id="KW-0479">Metal-binding</keyword>
<keyword evidence="5" id="KW-1185">Reference proteome</keyword>
<keyword evidence="1 2" id="KW-0472">Membrane</keyword>
<keyword evidence="1" id="KW-0595">Phospholipid degradation</keyword>
<dbReference type="AlphaFoldDB" id="A0A4R2L6Z1"/>
<comment type="catalytic activity">
    <reaction evidence="1">
        <text>a 1,2-diacyl-sn-glycero-3-phospho-(1'-sn-glycero-3'-phosphate) + H2O = a 1,2-diacyl-sn-glycero-3-phospho-(1'-sn-glycerol) + phosphate</text>
        <dbReference type="Rhea" id="RHEA:33751"/>
        <dbReference type="ChEBI" id="CHEBI:15377"/>
        <dbReference type="ChEBI" id="CHEBI:43474"/>
        <dbReference type="ChEBI" id="CHEBI:60110"/>
        <dbReference type="ChEBI" id="CHEBI:64716"/>
        <dbReference type="EC" id="3.1.3.27"/>
    </reaction>
</comment>
<protein>
    <recommendedName>
        <fullName evidence="1">Phosphatidylglycerophosphatase A</fullName>
        <ecNumber evidence="1">3.1.3.27</ecNumber>
    </recommendedName>
    <alternativeName>
        <fullName evidence="1">Phosphatidylglycerolphosphate phosphatase A</fullName>
    </alternativeName>
</protein>
<comment type="subcellular location">
    <subcellularLocation>
        <location evidence="1">Cell inner membrane</location>
        <topology evidence="1">Multi-pass membrane protein</topology>
    </subcellularLocation>
</comment>
<dbReference type="PIRSF" id="PIRSF006162">
    <property type="entry name" value="PgpA"/>
    <property type="match status" value="1"/>
</dbReference>
<comment type="function">
    <text evidence="1">Lipid phosphatase which dephosphorylates phosphatidylglycerophosphate (PGP) to phosphatidylglycerol (PG).</text>
</comment>
<feature type="transmembrane region" description="Helical" evidence="2">
    <location>
        <begin position="48"/>
        <end position="73"/>
    </location>
</feature>
<feature type="transmembrane region" description="Helical" evidence="2">
    <location>
        <begin position="94"/>
        <end position="118"/>
    </location>
</feature>
<feature type="transmembrane region" description="Helical" evidence="2">
    <location>
        <begin position="21"/>
        <end position="42"/>
    </location>
</feature>
<evidence type="ECO:0000256" key="2">
    <source>
        <dbReference type="SAM" id="Phobius"/>
    </source>
</evidence>
<dbReference type="InterPro" id="IPR026037">
    <property type="entry name" value="PgpA"/>
</dbReference>
<keyword evidence="2" id="KW-1133">Transmembrane helix</keyword>
<dbReference type="PANTHER" id="PTHR36305:SF1">
    <property type="entry name" value="PHOSPHATIDYLGLYCEROPHOSPHATASE A"/>
    <property type="match status" value="1"/>
</dbReference>
<organism evidence="4 5">
    <name type="scientific">Plasticicumulans lactativorans</name>
    <dbReference type="NCBI Taxonomy" id="1133106"/>
    <lineage>
        <taxon>Bacteria</taxon>
        <taxon>Pseudomonadati</taxon>
        <taxon>Pseudomonadota</taxon>
        <taxon>Gammaproteobacteria</taxon>
        <taxon>Candidatus Competibacteraceae</taxon>
        <taxon>Plasticicumulans</taxon>
    </lineage>
</organism>
<dbReference type="GO" id="GO:0009395">
    <property type="term" value="P:phospholipid catabolic process"/>
    <property type="evidence" value="ECO:0007669"/>
    <property type="project" value="UniProtKB-KW"/>
</dbReference>
<dbReference type="Proteomes" id="UP000295765">
    <property type="component" value="Unassembled WGS sequence"/>
</dbReference>
<dbReference type="OrthoDB" id="9804091at2"/>
<keyword evidence="1" id="KW-1003">Cell membrane</keyword>
<dbReference type="EMBL" id="SLWY01000005">
    <property type="protein sequence ID" value="TCO82323.1"/>
    <property type="molecule type" value="Genomic_DNA"/>
</dbReference>
<dbReference type="GO" id="GO:0006655">
    <property type="term" value="P:phosphatidylglycerol biosynthetic process"/>
    <property type="evidence" value="ECO:0007669"/>
    <property type="project" value="UniProtKB-UniPathway"/>
</dbReference>
<reference evidence="4 5" key="1">
    <citation type="submission" date="2019-03" db="EMBL/GenBank/DDBJ databases">
        <title>Genomic Encyclopedia of Type Strains, Phase IV (KMG-IV): sequencing the most valuable type-strain genomes for metagenomic binning, comparative biology and taxonomic classification.</title>
        <authorList>
            <person name="Goeker M."/>
        </authorList>
    </citation>
    <scope>NUCLEOTIDE SEQUENCE [LARGE SCALE GENOMIC DNA]</scope>
    <source>
        <strain evidence="4 5">DSM 25287</strain>
    </source>
</reference>
<evidence type="ECO:0000256" key="1">
    <source>
        <dbReference type="PIRNR" id="PIRNR006162"/>
    </source>
</evidence>
<name>A0A4R2L6Z1_9GAMM</name>
<proteinExistence type="predicted"/>
<dbReference type="InterPro" id="IPR007686">
    <property type="entry name" value="YutG/PgpA"/>
</dbReference>
<comment type="pathway">
    <text evidence="1">Phospholipid metabolism; phosphatidylglycerol biosynthesis; phosphatidylglycerol from CDP-diacylglycerol: step 2/2.</text>
</comment>
<dbReference type="GO" id="GO:0008962">
    <property type="term" value="F:phosphatidylglycerophosphatase activity"/>
    <property type="evidence" value="ECO:0007669"/>
    <property type="project" value="UniProtKB-EC"/>
</dbReference>
<comment type="cofactor">
    <cofactor evidence="1">
        <name>Mg(2+)</name>
        <dbReference type="ChEBI" id="CHEBI:18420"/>
    </cofactor>
</comment>
<comment type="caution">
    <text evidence="4">The sequence shown here is derived from an EMBL/GenBank/DDBJ whole genome shotgun (WGS) entry which is preliminary data.</text>
</comment>
<keyword evidence="1" id="KW-1208">Phospholipid metabolism</keyword>
<dbReference type="GO" id="GO:0005886">
    <property type="term" value="C:plasma membrane"/>
    <property type="evidence" value="ECO:0007669"/>
    <property type="project" value="UniProtKB-SubCell"/>
</dbReference>
<keyword evidence="1" id="KW-0460">Magnesium</keyword>
<dbReference type="InterPro" id="IPR036681">
    <property type="entry name" value="PgpA-like_sf"/>
</dbReference>
<dbReference type="EC" id="3.1.3.27" evidence="1"/>
<feature type="domain" description="YutG/PgpA" evidence="3">
    <location>
        <begin position="23"/>
        <end position="159"/>
    </location>
</feature>
<dbReference type="CDD" id="cd06971">
    <property type="entry name" value="PgpA"/>
    <property type="match status" value="1"/>
</dbReference>
<dbReference type="SUPFAM" id="SSF101307">
    <property type="entry name" value="YutG-like"/>
    <property type="match status" value="1"/>
</dbReference>
<evidence type="ECO:0000313" key="5">
    <source>
        <dbReference type="Proteomes" id="UP000295765"/>
    </source>
</evidence>
<dbReference type="RefSeq" id="WP_132539654.1">
    <property type="nucleotide sequence ID" value="NZ_SLWY01000005.1"/>
</dbReference>
<dbReference type="Pfam" id="PF04608">
    <property type="entry name" value="PgpA"/>
    <property type="match status" value="1"/>
</dbReference>
<dbReference type="UniPathway" id="UPA00084">
    <property type="reaction ID" value="UER00504"/>
</dbReference>
<keyword evidence="1" id="KW-0443">Lipid metabolism</keyword>
<sequence length="165" mass="17091">MSTSAERPARIPARLLRDPGHCLALGFGSGLAPVAPGTFGTLAGVPVYLLLAGLPLPAYLLATLLLAALGVWLTGRTARALGVHDHGGIVWDEIVGLLVTLTALPPAPWTLLAGFAAFRLFDVWKPWPIRVLDARVHGGLGIMADDLLAGVYAAAALHAGRALLG</sequence>
<keyword evidence="1" id="KW-0378">Hydrolase</keyword>
<dbReference type="GO" id="GO:0046872">
    <property type="term" value="F:metal ion binding"/>
    <property type="evidence" value="ECO:0007669"/>
    <property type="project" value="UniProtKB-KW"/>
</dbReference>
<keyword evidence="1 2" id="KW-0812">Transmembrane</keyword>
<accession>A0A4R2L6Z1</accession>
<evidence type="ECO:0000313" key="4">
    <source>
        <dbReference type="EMBL" id="TCO82323.1"/>
    </source>
</evidence>